<dbReference type="SUPFAM" id="SSF52374">
    <property type="entry name" value="Nucleotidylyl transferase"/>
    <property type="match status" value="1"/>
</dbReference>
<gene>
    <name evidence="7" type="ORF">DCF82_02580</name>
</gene>
<dbReference type="GO" id="GO:0006431">
    <property type="term" value="P:methionyl-tRNA aminoacylation"/>
    <property type="evidence" value="ECO:0007669"/>
    <property type="project" value="TreeGrafter"/>
</dbReference>
<dbReference type="EMBL" id="DLYI01000029">
    <property type="protein sequence ID" value="HAC26701.1"/>
    <property type="molecule type" value="Genomic_DNA"/>
</dbReference>
<dbReference type="AlphaFoldDB" id="A0A3B8W9T9"/>
<evidence type="ECO:0000256" key="4">
    <source>
        <dbReference type="ARBA" id="ARBA00022917"/>
    </source>
</evidence>
<name>A0A3B8W9T9_MARNT</name>
<evidence type="ECO:0000256" key="3">
    <source>
        <dbReference type="ARBA" id="ARBA00022840"/>
    </source>
</evidence>
<dbReference type="Gene3D" id="3.40.50.620">
    <property type="entry name" value="HUPs"/>
    <property type="match status" value="1"/>
</dbReference>
<dbReference type="Pfam" id="PF09334">
    <property type="entry name" value="tRNA-synt_1g"/>
    <property type="match status" value="1"/>
</dbReference>
<evidence type="ECO:0000256" key="5">
    <source>
        <dbReference type="ARBA" id="ARBA00023146"/>
    </source>
</evidence>
<proteinExistence type="predicted"/>
<keyword evidence="4" id="KW-0648">Protein biosynthesis</keyword>
<evidence type="ECO:0000313" key="8">
    <source>
        <dbReference type="Proteomes" id="UP000261325"/>
    </source>
</evidence>
<keyword evidence="2" id="KW-0547">Nucleotide-binding</keyword>
<dbReference type="InterPro" id="IPR014729">
    <property type="entry name" value="Rossmann-like_a/b/a_fold"/>
</dbReference>
<keyword evidence="1" id="KW-0436">Ligase</keyword>
<evidence type="ECO:0000259" key="6">
    <source>
        <dbReference type="Pfam" id="PF09334"/>
    </source>
</evidence>
<dbReference type="PANTHER" id="PTHR45765:SF1">
    <property type="entry name" value="METHIONINE--TRNA LIGASE, CYTOPLASMIC"/>
    <property type="match status" value="1"/>
</dbReference>
<evidence type="ECO:0000313" key="7">
    <source>
        <dbReference type="EMBL" id="HAC26701.1"/>
    </source>
</evidence>
<evidence type="ECO:0000256" key="2">
    <source>
        <dbReference type="ARBA" id="ARBA00022741"/>
    </source>
</evidence>
<dbReference type="GO" id="GO:0005829">
    <property type="term" value="C:cytosol"/>
    <property type="evidence" value="ECO:0007669"/>
    <property type="project" value="TreeGrafter"/>
</dbReference>
<comment type="caution">
    <text evidence="7">The sequence shown here is derived from an EMBL/GenBank/DDBJ whole genome shotgun (WGS) entry which is preliminary data.</text>
</comment>
<feature type="non-terminal residue" evidence="7">
    <location>
        <position position="67"/>
    </location>
</feature>
<dbReference type="PANTHER" id="PTHR45765">
    <property type="entry name" value="METHIONINE--TRNA LIGASE"/>
    <property type="match status" value="1"/>
</dbReference>
<organism evidence="7 8">
    <name type="scientific">Marinobacter nauticus</name>
    <name type="common">Marinobacter hydrocarbonoclasticus</name>
    <name type="synonym">Marinobacter aquaeolei</name>
    <dbReference type="NCBI Taxonomy" id="2743"/>
    <lineage>
        <taxon>Bacteria</taxon>
        <taxon>Pseudomonadati</taxon>
        <taxon>Pseudomonadota</taxon>
        <taxon>Gammaproteobacteria</taxon>
        <taxon>Pseudomonadales</taxon>
        <taxon>Marinobacteraceae</taxon>
        <taxon>Marinobacter</taxon>
    </lineage>
</organism>
<accession>A0A3B8W9T9</accession>
<evidence type="ECO:0000256" key="1">
    <source>
        <dbReference type="ARBA" id="ARBA00022598"/>
    </source>
</evidence>
<feature type="non-terminal residue" evidence="7">
    <location>
        <position position="1"/>
    </location>
</feature>
<dbReference type="GO" id="GO:0005524">
    <property type="term" value="F:ATP binding"/>
    <property type="evidence" value="ECO:0007669"/>
    <property type="project" value="UniProtKB-KW"/>
</dbReference>
<keyword evidence="5" id="KW-0030">Aminoacyl-tRNA synthetase</keyword>
<dbReference type="Proteomes" id="UP000261325">
    <property type="component" value="Unassembled WGS sequence"/>
</dbReference>
<reference evidence="7 8" key="1">
    <citation type="journal article" date="2018" name="Nat. Biotechnol.">
        <title>A standardized bacterial taxonomy based on genome phylogeny substantially revises the tree of life.</title>
        <authorList>
            <person name="Parks D.H."/>
            <person name="Chuvochina M."/>
            <person name="Waite D.W."/>
            <person name="Rinke C."/>
            <person name="Skarshewski A."/>
            <person name="Chaumeil P.A."/>
            <person name="Hugenholtz P."/>
        </authorList>
    </citation>
    <scope>NUCLEOTIDE SEQUENCE [LARGE SCALE GENOMIC DNA]</scope>
    <source>
        <strain evidence="7">UBA9049</strain>
    </source>
</reference>
<feature type="domain" description="Methionyl/Leucyl tRNA synthetase" evidence="6">
    <location>
        <begin position="1"/>
        <end position="67"/>
    </location>
</feature>
<dbReference type="GO" id="GO:0004825">
    <property type="term" value="F:methionine-tRNA ligase activity"/>
    <property type="evidence" value="ECO:0007669"/>
    <property type="project" value="InterPro"/>
</dbReference>
<keyword evidence="3" id="KW-0067">ATP-binding</keyword>
<sequence>TDIWVRFQNMRGHNCYYVCADDAHGTAIMLRAEREGITPEQLIDRIRQEHQEDFAGFHIRFDNYYST</sequence>
<dbReference type="InterPro" id="IPR023458">
    <property type="entry name" value="Met-tRNA_ligase_1"/>
</dbReference>
<protein>
    <recommendedName>
        <fullName evidence="6">Methionyl/Leucyl tRNA synthetase domain-containing protein</fullName>
    </recommendedName>
</protein>
<dbReference type="InterPro" id="IPR015413">
    <property type="entry name" value="Methionyl/Leucyl_tRNA_Synth"/>
</dbReference>